<feature type="compositionally biased region" description="Low complexity" evidence="1">
    <location>
        <begin position="1"/>
        <end position="13"/>
    </location>
</feature>
<keyword evidence="3" id="KW-1185">Reference proteome</keyword>
<feature type="region of interest" description="Disordered" evidence="1">
    <location>
        <begin position="1"/>
        <end position="29"/>
    </location>
</feature>
<accession>A0AAV3Z4Q7</accession>
<gene>
    <name evidence="2" type="ORF">PoB_001664000</name>
</gene>
<name>A0AAV3Z4Q7_9GAST</name>
<proteinExistence type="predicted"/>
<feature type="region of interest" description="Disordered" evidence="1">
    <location>
        <begin position="45"/>
        <end position="113"/>
    </location>
</feature>
<organism evidence="2 3">
    <name type="scientific">Plakobranchus ocellatus</name>
    <dbReference type="NCBI Taxonomy" id="259542"/>
    <lineage>
        <taxon>Eukaryota</taxon>
        <taxon>Metazoa</taxon>
        <taxon>Spiralia</taxon>
        <taxon>Lophotrochozoa</taxon>
        <taxon>Mollusca</taxon>
        <taxon>Gastropoda</taxon>
        <taxon>Heterobranchia</taxon>
        <taxon>Euthyneura</taxon>
        <taxon>Panpulmonata</taxon>
        <taxon>Sacoglossa</taxon>
        <taxon>Placobranchoidea</taxon>
        <taxon>Plakobranchidae</taxon>
        <taxon>Plakobranchus</taxon>
    </lineage>
</organism>
<evidence type="ECO:0000313" key="2">
    <source>
        <dbReference type="EMBL" id="GFN90134.1"/>
    </source>
</evidence>
<protein>
    <submittedName>
        <fullName evidence="2">Uncharacterized protein</fullName>
    </submittedName>
</protein>
<sequence length="188" mass="20895">MSNDAQASSAQDSILHSSPQDDGEITRGYGATDLADAAKLRVQLFGASDKTVRRSRSSSEDRRPIIKFSRPYSDPGHPESHPESPTATMDNLPGGSGMGRSNAGRDRSISWSSYNKRRHHPRITEEGGSFYLMEAEDPNDFNIIEAAENDVEARKMLNNHMVSETIISGSLYHDRDNIKKVQINFSNR</sequence>
<reference evidence="2 3" key="1">
    <citation type="journal article" date="2021" name="Elife">
        <title>Chloroplast acquisition without the gene transfer in kleptoplastic sea slugs, Plakobranchus ocellatus.</title>
        <authorList>
            <person name="Maeda T."/>
            <person name="Takahashi S."/>
            <person name="Yoshida T."/>
            <person name="Shimamura S."/>
            <person name="Takaki Y."/>
            <person name="Nagai Y."/>
            <person name="Toyoda A."/>
            <person name="Suzuki Y."/>
            <person name="Arimoto A."/>
            <person name="Ishii H."/>
            <person name="Satoh N."/>
            <person name="Nishiyama T."/>
            <person name="Hasebe M."/>
            <person name="Maruyama T."/>
            <person name="Minagawa J."/>
            <person name="Obokata J."/>
            <person name="Shigenobu S."/>
        </authorList>
    </citation>
    <scope>NUCLEOTIDE SEQUENCE [LARGE SCALE GENOMIC DNA]</scope>
</reference>
<dbReference type="EMBL" id="BLXT01001992">
    <property type="protein sequence ID" value="GFN90134.1"/>
    <property type="molecule type" value="Genomic_DNA"/>
</dbReference>
<dbReference type="Proteomes" id="UP000735302">
    <property type="component" value="Unassembled WGS sequence"/>
</dbReference>
<evidence type="ECO:0000256" key="1">
    <source>
        <dbReference type="SAM" id="MobiDB-lite"/>
    </source>
</evidence>
<comment type="caution">
    <text evidence="2">The sequence shown here is derived from an EMBL/GenBank/DDBJ whole genome shotgun (WGS) entry which is preliminary data.</text>
</comment>
<evidence type="ECO:0000313" key="3">
    <source>
        <dbReference type="Proteomes" id="UP000735302"/>
    </source>
</evidence>
<dbReference type="AlphaFoldDB" id="A0AAV3Z4Q7"/>